<comment type="caution">
    <text evidence="4">The sequence shown here is derived from an EMBL/GenBank/DDBJ whole genome shotgun (WGS) entry which is preliminary data.</text>
</comment>
<feature type="compositionally biased region" description="Polar residues" evidence="1">
    <location>
        <begin position="1003"/>
        <end position="1018"/>
    </location>
</feature>
<feature type="compositionally biased region" description="Polar residues" evidence="1">
    <location>
        <begin position="1043"/>
        <end position="1054"/>
    </location>
</feature>
<reference evidence="4" key="1">
    <citation type="submission" date="2023-06" db="EMBL/GenBank/DDBJ databases">
        <title>Genome-scale phylogeny and comparative genomics of the fungal order Sordariales.</title>
        <authorList>
            <consortium name="Lawrence Berkeley National Laboratory"/>
            <person name="Hensen N."/>
            <person name="Bonometti L."/>
            <person name="Westerberg I."/>
            <person name="Brannstrom I.O."/>
            <person name="Guillou S."/>
            <person name="Cros-Aarteil S."/>
            <person name="Calhoun S."/>
            <person name="Haridas S."/>
            <person name="Kuo A."/>
            <person name="Mondo S."/>
            <person name="Pangilinan J."/>
            <person name="Riley R."/>
            <person name="Labutti K."/>
            <person name="Andreopoulos B."/>
            <person name="Lipzen A."/>
            <person name="Chen C."/>
            <person name="Yanf M."/>
            <person name="Daum C."/>
            <person name="Ng V."/>
            <person name="Clum A."/>
            <person name="Steindorff A."/>
            <person name="Ohm R."/>
            <person name="Martin F."/>
            <person name="Silar P."/>
            <person name="Natvig D."/>
            <person name="Lalanne C."/>
            <person name="Gautier V."/>
            <person name="Ament-Velasquez S.L."/>
            <person name="Kruys A."/>
            <person name="Hutchinson M.I."/>
            <person name="Powell A.J."/>
            <person name="Barry K."/>
            <person name="Miller A.N."/>
            <person name="Grigoriev I.V."/>
            <person name="Debuchy R."/>
            <person name="Gladieux P."/>
            <person name="Thoren M.H."/>
            <person name="Johannesson H."/>
        </authorList>
    </citation>
    <scope>NUCLEOTIDE SEQUENCE</scope>
    <source>
        <strain evidence="4">PSN4</strain>
    </source>
</reference>
<name>A0AAJ0F544_9PEZI</name>
<dbReference type="Pfam" id="PF00069">
    <property type="entry name" value="Pkinase"/>
    <property type="match status" value="1"/>
</dbReference>
<dbReference type="Proteomes" id="UP001239445">
    <property type="component" value="Unassembled WGS sequence"/>
</dbReference>
<sequence>MSRRPLNPESPSAASRESTGGLQGRDTLHDEVKKLRAVYERKSPDGHIFVLVNSLTEALKAKYDTGDTSLYNCLYSILQDAHDKLSDEPPDITPDHIPPMCRILYILLELDQPGLAPLFRRLQDHQLPFTREYLEQQLDRAALQECLGPGFRSFYDDFVRAQSAWCPLVFEVGGQWDHQVHYGTVIPYHAKRPILAEQAHSDYHARLYEVHIPKEFVDAKGLDSEIGPVLVEDENAEHRQASQGAPSDGLYYRFAVKEFSQSLKSSYDKEVRTFRALRNQSGMIQYYGCFESRADPERPTYNILLEYADYDLAGAVVAESPPISYDEITSFWQSLSEVATTLTEIHCLDINGHQYDFWHGDIKPENILRVGDHFKLADPGDSSIQRARHDQNLRPRAEVYGGTRTYAAPEKARWLDTESSSLDAALPDKICQNSDVWSLGCVFSVAATYVVLGDQGVKIYDRIRQHEHTKSSNGPTTDVFHDNKNVLDIVTDWHKYLRANTRRSDKFTSSVLDMVDDYMLTPAENRWEALQVSNHFQRLFSSVGKGKSEVPTTIEQMLQEIDLRAEIRQESDGGVNRLDSDVAKRHFRHEQESNGGTIRRARIRNESSVTQSAIKPTAQRSVHRQAILERFNQREPQRPPMPPIITSAGLHQISDETVPSTGSLYSTVTESHPEPLNVHKMGGKLKELGNGRSLFRNPHKSVKGKFSEDPLYPHYENRDLIFLVDNGSTMSQHWEEATYVLKILAWRALDYDSDGIELFFTDPTTTAKVPTGKNQKQEVNHFLKAMERAKPKDPGGKNHTETSITAQLSKIFPPGTPYLEGERKKTVLILTDGRWKGQKYPTEVDELLKFTILSIAGQDPKTLQSTSREPAGNPTWQEVFEEVRPITLQFIAFGHDNEGWARMKRLDDFMQQEGLPDVIDMEPSTGDTYKMLLGSISKSWDNQKNQANKEPPYIHSPSSSMSQMSNSGHETPRPDNRSSFITSSSASLIQQMSSPSEAGSPGFTFSAQVGGSRHTLSPFSDHDGFESVQRSPSRRSTRELTGPRSSRMSLNMNPFSRRRSTSRGQEDDEVRAADVQHGKASRR</sequence>
<dbReference type="GO" id="GO:0004674">
    <property type="term" value="F:protein serine/threonine kinase activity"/>
    <property type="evidence" value="ECO:0007669"/>
    <property type="project" value="TreeGrafter"/>
</dbReference>
<evidence type="ECO:0000259" key="3">
    <source>
        <dbReference type="PROSITE" id="PS50234"/>
    </source>
</evidence>
<evidence type="ECO:0000259" key="2">
    <source>
        <dbReference type="PROSITE" id="PS50011"/>
    </source>
</evidence>
<protein>
    <recommendedName>
        <fullName evidence="6">Protein kinase domain-containing protein</fullName>
    </recommendedName>
</protein>
<feature type="region of interest" description="Disordered" evidence="1">
    <location>
        <begin position="942"/>
        <end position="1083"/>
    </location>
</feature>
<proteinExistence type="predicted"/>
<dbReference type="PROSITE" id="PS50011">
    <property type="entry name" value="PROTEIN_KINASE_DOM"/>
    <property type="match status" value="1"/>
</dbReference>
<feature type="compositionally biased region" description="Low complexity" evidence="1">
    <location>
        <begin position="978"/>
        <end position="996"/>
    </location>
</feature>
<dbReference type="Gene3D" id="1.10.510.10">
    <property type="entry name" value="Transferase(Phosphotransferase) domain 1"/>
    <property type="match status" value="1"/>
</dbReference>
<feature type="domain" description="VWFA" evidence="3">
    <location>
        <begin position="719"/>
        <end position="936"/>
    </location>
</feature>
<dbReference type="SUPFAM" id="SSF53300">
    <property type="entry name" value="vWA-like"/>
    <property type="match status" value="1"/>
</dbReference>
<dbReference type="InterPro" id="IPR036465">
    <property type="entry name" value="vWFA_dom_sf"/>
</dbReference>
<evidence type="ECO:0000313" key="4">
    <source>
        <dbReference type="EMBL" id="KAK1751003.1"/>
    </source>
</evidence>
<gene>
    <name evidence="4" type="ORF">QBC47DRAFT_83115</name>
</gene>
<keyword evidence="5" id="KW-1185">Reference proteome</keyword>
<organism evidence="4 5">
    <name type="scientific">Echria macrotheca</name>
    <dbReference type="NCBI Taxonomy" id="438768"/>
    <lineage>
        <taxon>Eukaryota</taxon>
        <taxon>Fungi</taxon>
        <taxon>Dikarya</taxon>
        <taxon>Ascomycota</taxon>
        <taxon>Pezizomycotina</taxon>
        <taxon>Sordariomycetes</taxon>
        <taxon>Sordariomycetidae</taxon>
        <taxon>Sordariales</taxon>
        <taxon>Schizotheciaceae</taxon>
        <taxon>Echria</taxon>
    </lineage>
</organism>
<feature type="compositionally biased region" description="Low complexity" evidence="1">
    <location>
        <begin position="956"/>
        <end position="967"/>
    </location>
</feature>
<dbReference type="InterPro" id="IPR000719">
    <property type="entry name" value="Prot_kinase_dom"/>
</dbReference>
<evidence type="ECO:0000313" key="5">
    <source>
        <dbReference type="Proteomes" id="UP001239445"/>
    </source>
</evidence>
<evidence type="ECO:0000256" key="1">
    <source>
        <dbReference type="SAM" id="MobiDB-lite"/>
    </source>
</evidence>
<feature type="compositionally biased region" description="Polar residues" evidence="1">
    <location>
        <begin position="9"/>
        <end position="20"/>
    </location>
</feature>
<dbReference type="SMART" id="SM00220">
    <property type="entry name" value="S_TKc"/>
    <property type="match status" value="1"/>
</dbReference>
<evidence type="ECO:0008006" key="6">
    <source>
        <dbReference type="Google" id="ProtNLM"/>
    </source>
</evidence>
<feature type="region of interest" description="Disordered" evidence="1">
    <location>
        <begin position="1"/>
        <end position="27"/>
    </location>
</feature>
<feature type="domain" description="Protein kinase" evidence="2">
    <location>
        <begin position="224"/>
        <end position="540"/>
    </location>
</feature>
<dbReference type="AlphaFoldDB" id="A0AAJ0F544"/>
<dbReference type="PANTHER" id="PTHR24359">
    <property type="entry name" value="SERINE/THREONINE-PROTEIN KINASE SBK1"/>
    <property type="match status" value="1"/>
</dbReference>
<dbReference type="EMBL" id="MU839843">
    <property type="protein sequence ID" value="KAK1751003.1"/>
    <property type="molecule type" value="Genomic_DNA"/>
</dbReference>
<dbReference type="InterPro" id="IPR002035">
    <property type="entry name" value="VWF_A"/>
</dbReference>
<dbReference type="SUPFAM" id="SSF56112">
    <property type="entry name" value="Protein kinase-like (PK-like)"/>
    <property type="match status" value="1"/>
</dbReference>
<dbReference type="Gene3D" id="3.40.50.410">
    <property type="entry name" value="von Willebrand factor, type A domain"/>
    <property type="match status" value="1"/>
</dbReference>
<dbReference type="PANTHER" id="PTHR24359:SF1">
    <property type="entry name" value="INHIBITOR OF NUCLEAR FACTOR KAPPA-B KINASE EPSILON SUBUNIT HOMOLOG 1-RELATED"/>
    <property type="match status" value="1"/>
</dbReference>
<dbReference type="GO" id="GO:0005524">
    <property type="term" value="F:ATP binding"/>
    <property type="evidence" value="ECO:0007669"/>
    <property type="project" value="InterPro"/>
</dbReference>
<dbReference type="PROSITE" id="PS50234">
    <property type="entry name" value="VWFA"/>
    <property type="match status" value="1"/>
</dbReference>
<dbReference type="InterPro" id="IPR011009">
    <property type="entry name" value="Kinase-like_dom_sf"/>
</dbReference>
<accession>A0AAJ0F544</accession>